<feature type="coiled-coil region" evidence="1">
    <location>
        <begin position="205"/>
        <end position="232"/>
    </location>
</feature>
<proteinExistence type="predicted"/>
<protein>
    <submittedName>
        <fullName evidence="3">Uncharacterized protein</fullName>
    </submittedName>
</protein>
<evidence type="ECO:0000256" key="2">
    <source>
        <dbReference type="SAM" id="MobiDB-lite"/>
    </source>
</evidence>
<keyword evidence="1" id="KW-0175">Coiled coil</keyword>
<reference evidence="3" key="1">
    <citation type="submission" date="2021-07" db="EMBL/GenBank/DDBJ databases">
        <title>Draft genome of Mortierella alpina, strain LL118, isolated from an aspen leaf litter sample.</title>
        <authorList>
            <person name="Yang S."/>
            <person name="Vinatzer B.A."/>
        </authorList>
    </citation>
    <scope>NUCLEOTIDE SEQUENCE</scope>
    <source>
        <strain evidence="3">LL118</strain>
    </source>
</reference>
<sequence>MAPPSASPTPASAAGRSTASSGSTSHGQPVATQDSSSTTASAEHAAALALSFADRIRAAEHRFTALTQNIAHFSPLKNQLDKHNLAIERLESEIKKKAALLQSCQEKLQVLPFLFSKAASKRPHTSRQGSHVSLHTSEATATEALLVQQAAAKEAVVSLNGQLLAAKILHIGLTRQVTQYFESRSELQTLLEQIFSGTTPDHPSEDALERELEQISAEIVQVKENFEKHRLAKQEFKEIRRYVDIWNDAIEKQIASNAKDVTKSFKKFVPFRGPKPPSYTKIADVHMVNARTFVPTLEEIGLLSDIKMDTIADASSELIIYTAKFKDSYNSLSHALEVLHKRSRVLKRNKYQVMEELFDERCKIFSDELQAHYRSIGERLAGGSGSASADNMATVGGSAMHRQHVESNLDAYSTRNIGTLGQNSQEQLLDAEELPSYFQHLANTTLHRRTGSLGSPAHSSSASSSLSLNSPLQIATADSPPDYVRTELSSGEIGVPVDGSGRPAEEDEDALFRAYHQRYDTRQRPGSDPPTTRAGVAAAAAAEAAVVLDTPPGYDETRYHSVVDPV</sequence>
<feature type="compositionally biased region" description="Low complexity" evidence="2">
    <location>
        <begin position="8"/>
        <end position="25"/>
    </location>
</feature>
<name>A0A9P7ZWV4_MORAP</name>
<dbReference type="EMBL" id="JAIFTL010000343">
    <property type="protein sequence ID" value="KAG9319993.1"/>
    <property type="molecule type" value="Genomic_DNA"/>
</dbReference>
<evidence type="ECO:0000256" key="1">
    <source>
        <dbReference type="SAM" id="Coils"/>
    </source>
</evidence>
<organism evidence="3 4">
    <name type="scientific">Mortierella alpina</name>
    <name type="common">Oleaginous fungus</name>
    <name type="synonym">Mortierella renispora</name>
    <dbReference type="NCBI Taxonomy" id="64518"/>
    <lineage>
        <taxon>Eukaryota</taxon>
        <taxon>Fungi</taxon>
        <taxon>Fungi incertae sedis</taxon>
        <taxon>Mucoromycota</taxon>
        <taxon>Mortierellomycotina</taxon>
        <taxon>Mortierellomycetes</taxon>
        <taxon>Mortierellales</taxon>
        <taxon>Mortierellaceae</taxon>
        <taxon>Mortierella</taxon>
    </lineage>
</organism>
<accession>A0A9P7ZWV4</accession>
<comment type="caution">
    <text evidence="3">The sequence shown here is derived from an EMBL/GenBank/DDBJ whole genome shotgun (WGS) entry which is preliminary data.</text>
</comment>
<feature type="coiled-coil region" evidence="1">
    <location>
        <begin position="80"/>
        <end position="107"/>
    </location>
</feature>
<evidence type="ECO:0000313" key="3">
    <source>
        <dbReference type="EMBL" id="KAG9319993.1"/>
    </source>
</evidence>
<dbReference type="Proteomes" id="UP000717515">
    <property type="component" value="Unassembled WGS sequence"/>
</dbReference>
<evidence type="ECO:0000313" key="4">
    <source>
        <dbReference type="Proteomes" id="UP000717515"/>
    </source>
</evidence>
<gene>
    <name evidence="3" type="ORF">KVV02_002409</name>
</gene>
<dbReference type="AlphaFoldDB" id="A0A9P7ZWV4"/>
<feature type="region of interest" description="Disordered" evidence="2">
    <location>
        <begin position="1"/>
        <end position="39"/>
    </location>
</feature>
<feature type="region of interest" description="Disordered" evidence="2">
    <location>
        <begin position="472"/>
        <end position="504"/>
    </location>
</feature>